<dbReference type="PANTHER" id="PTHR43179:SF7">
    <property type="entry name" value="RHAMNOSYLTRANSFERASE WBBL"/>
    <property type="match status" value="1"/>
</dbReference>
<keyword evidence="2" id="KW-0328">Glycosyltransferase</keyword>
<keyword evidence="3" id="KW-1185">Reference proteome</keyword>
<evidence type="ECO:0000259" key="1">
    <source>
        <dbReference type="Pfam" id="PF00535"/>
    </source>
</evidence>
<dbReference type="PANTHER" id="PTHR43179">
    <property type="entry name" value="RHAMNOSYLTRANSFERASE WBBL"/>
    <property type="match status" value="1"/>
</dbReference>
<keyword evidence="2" id="KW-0808">Transferase</keyword>
<evidence type="ECO:0000313" key="3">
    <source>
        <dbReference type="Proteomes" id="UP001302349"/>
    </source>
</evidence>
<dbReference type="GO" id="GO:0016757">
    <property type="term" value="F:glycosyltransferase activity"/>
    <property type="evidence" value="ECO:0007669"/>
    <property type="project" value="UniProtKB-KW"/>
</dbReference>
<dbReference type="EC" id="2.4.-.-" evidence="2"/>
<dbReference type="Gene3D" id="3.90.550.10">
    <property type="entry name" value="Spore Coat Polysaccharide Biosynthesis Protein SpsA, Chain A"/>
    <property type="match status" value="1"/>
</dbReference>
<evidence type="ECO:0000313" key="2">
    <source>
        <dbReference type="EMBL" id="WOK06311.1"/>
    </source>
</evidence>
<dbReference type="RefSeq" id="WP_317489038.1">
    <property type="nucleotide sequence ID" value="NZ_CP136051.1"/>
</dbReference>
<dbReference type="Proteomes" id="UP001302349">
    <property type="component" value="Chromosome"/>
</dbReference>
<organism evidence="2 3">
    <name type="scientific">Imperialibacter roseus</name>
    <dbReference type="NCBI Taxonomy" id="1324217"/>
    <lineage>
        <taxon>Bacteria</taxon>
        <taxon>Pseudomonadati</taxon>
        <taxon>Bacteroidota</taxon>
        <taxon>Cytophagia</taxon>
        <taxon>Cytophagales</taxon>
        <taxon>Flammeovirgaceae</taxon>
        <taxon>Imperialibacter</taxon>
    </lineage>
</organism>
<sequence>MNTVVSIVYVNYNSSALIVDSIDSLTAHCKDVPFEVIIVDNASKVEEKLKLDSLRMERNWNNIQIIYAGENLGFGRANNLGATKAIGKYLFFLNPDTLICNDVVRILFDFLESSEPKIIACGGSLLTADKKPTSSYGNLPGIFQELGNIGLGLSFILGGYYKRHLAINAAVYQTTPTKVPYIVGADIFIYADAFNDLNGFDECFFMYYEETDLFYRLSKKRLDSYIVPDAQIIHLEGGAVNSLATEKFNHAKFEMLLASKIYYYRKWSSKSSLPLFKLIFLLQIVVQFTKGNMGSQLKPLLKSYFSIVLGAK</sequence>
<dbReference type="Pfam" id="PF00535">
    <property type="entry name" value="Glycos_transf_2"/>
    <property type="match status" value="1"/>
</dbReference>
<accession>A0ABZ0IP09</accession>
<gene>
    <name evidence="2" type="ORF">RT717_24870</name>
</gene>
<reference evidence="2 3" key="1">
    <citation type="journal article" date="2023" name="Microbiol. Resour. Announc.">
        <title>Complete Genome Sequence of Imperialibacter roseus strain P4T.</title>
        <authorList>
            <person name="Tizabi D.R."/>
            <person name="Bachvaroff T."/>
            <person name="Hill R.T."/>
        </authorList>
    </citation>
    <scope>NUCLEOTIDE SEQUENCE [LARGE SCALE GENOMIC DNA]</scope>
    <source>
        <strain evidence="2 3">P4T</strain>
    </source>
</reference>
<dbReference type="InterPro" id="IPR029044">
    <property type="entry name" value="Nucleotide-diphossugar_trans"/>
</dbReference>
<proteinExistence type="predicted"/>
<dbReference type="SUPFAM" id="SSF53448">
    <property type="entry name" value="Nucleotide-diphospho-sugar transferases"/>
    <property type="match status" value="1"/>
</dbReference>
<dbReference type="InterPro" id="IPR001173">
    <property type="entry name" value="Glyco_trans_2-like"/>
</dbReference>
<name>A0ABZ0IP09_9BACT</name>
<dbReference type="CDD" id="cd04186">
    <property type="entry name" value="GT_2_like_c"/>
    <property type="match status" value="1"/>
</dbReference>
<protein>
    <submittedName>
        <fullName evidence="2">Glycosyltransferase family 2 protein</fullName>
        <ecNumber evidence="2">2.4.-.-</ecNumber>
    </submittedName>
</protein>
<feature type="domain" description="Glycosyltransferase 2-like" evidence="1">
    <location>
        <begin position="6"/>
        <end position="121"/>
    </location>
</feature>
<dbReference type="EMBL" id="CP136051">
    <property type="protein sequence ID" value="WOK06311.1"/>
    <property type="molecule type" value="Genomic_DNA"/>
</dbReference>